<dbReference type="GO" id="GO:0005737">
    <property type="term" value="C:cytoplasm"/>
    <property type="evidence" value="ECO:0007669"/>
    <property type="project" value="UniProtKB-SubCell"/>
</dbReference>
<evidence type="ECO:0000256" key="6">
    <source>
        <dbReference type="ARBA" id="ARBA00023242"/>
    </source>
</evidence>
<dbReference type="Pfam" id="PF24437">
    <property type="entry name" value="INTS7_HB"/>
    <property type="match status" value="1"/>
</dbReference>
<feature type="domain" description="Integrator complex subunit 7 C-terminal" evidence="7">
    <location>
        <begin position="797"/>
        <end position="912"/>
    </location>
</feature>
<dbReference type="GO" id="GO:0032039">
    <property type="term" value="C:integrator complex"/>
    <property type="evidence" value="ECO:0007669"/>
    <property type="project" value="InterPro"/>
</dbReference>
<dbReference type="InterPro" id="IPR016024">
    <property type="entry name" value="ARM-type_fold"/>
</dbReference>
<feature type="domain" description="Integrator complex subunit 7 helical bundle" evidence="9">
    <location>
        <begin position="529"/>
        <end position="705"/>
    </location>
</feature>
<keyword evidence="5" id="KW-0963">Cytoplasm</keyword>
<evidence type="ECO:0000256" key="4">
    <source>
        <dbReference type="ARBA" id="ARBA00015336"/>
    </source>
</evidence>
<dbReference type="InterPro" id="IPR011989">
    <property type="entry name" value="ARM-like"/>
</dbReference>
<dbReference type="Pfam" id="PF24436">
    <property type="entry name" value="INTS7_N"/>
    <property type="match status" value="1"/>
</dbReference>
<evidence type="ECO:0000259" key="9">
    <source>
        <dbReference type="Pfam" id="PF24437"/>
    </source>
</evidence>
<evidence type="ECO:0000256" key="1">
    <source>
        <dbReference type="ARBA" id="ARBA00004123"/>
    </source>
</evidence>
<dbReference type="InterPro" id="IPR056517">
    <property type="entry name" value="INTS7_HB"/>
</dbReference>
<dbReference type="InterPro" id="IPR056516">
    <property type="entry name" value="INTS7_N"/>
</dbReference>
<evidence type="ECO:0000256" key="3">
    <source>
        <dbReference type="ARBA" id="ARBA00008565"/>
    </source>
</evidence>
<proteinExistence type="inferred from homology"/>
<protein>
    <recommendedName>
        <fullName evidence="4">Integrator complex subunit 7</fullName>
    </recommendedName>
</protein>
<organism evidence="10">
    <name type="scientific">Lepeophtheirus salmonis</name>
    <name type="common">Salmon louse</name>
    <name type="synonym">Caligus salmonis</name>
    <dbReference type="NCBI Taxonomy" id="72036"/>
    <lineage>
        <taxon>Eukaryota</taxon>
        <taxon>Metazoa</taxon>
        <taxon>Ecdysozoa</taxon>
        <taxon>Arthropoda</taxon>
        <taxon>Crustacea</taxon>
        <taxon>Multicrustacea</taxon>
        <taxon>Hexanauplia</taxon>
        <taxon>Copepoda</taxon>
        <taxon>Siphonostomatoida</taxon>
        <taxon>Caligidae</taxon>
        <taxon>Lepeophtheirus</taxon>
    </lineage>
</organism>
<dbReference type="EMBL" id="HACA01017748">
    <property type="protein sequence ID" value="CDW35109.1"/>
    <property type="molecule type" value="Transcribed_RNA"/>
</dbReference>
<sequence>EQYYSDPSSTSDANSALAELDQGLRSNNNLGEQSEAIVRFPRLFQKYPFPILINSALLKLADVYRGGSNFIKLCVLRVCQRSERHLDKITNVDEFVKRIFSVTHSNDPVARALTLRVLGAVSSVVLVSERHALVQHHIRNVLNEDCGDLVELYGAIYAAGRFAARSKTFALNLCSKISEMVKGNLTPLEIKLRLIPILRHMYHDAKTASYVRETCTTLLLESYPSLDFVLVTLRTLTRLSARTLIDVPDHIMLLLRYLTQDSRSKVKETVLKDLKFLASEDRSHLWTDSNVESLIKFALNEHKQSINVSVGVFTVLRELISQGHLDKFGFSEGEESLVMELCQNFCYQKDVSVAAAATSLLTCIAVHRTESCSEAMLAIESLFLLLTGSDFNDECFSVLKDTLDCVVKLCDINPEACEQFVDIFGSEAFNNSQKISVRLMLAQVLASLGNKHMGVLRILLPDMYLCLEEKIENNKFTSIICTLLLQTLKGFNWPPEAISAWNYAISNVDFWTQYKIGRAATRYAQPGPAKDIFYRLMDKVSSENHYYWLTGIWHLAEAEEYLSDINNMDIIDRLNKANFKIHESITSLKAAASPKQGSMVFQISYLRCRSEALLVLAELMYACNSIRTSPPPAIANAQAKQSHDDLQRCGRIAYLLRKCVKEFTRVSSLYGKLYESCFDADPSTLSQLSIFRQIYLNISRWIERVCLKSNRQGSMFLEREINFDVEEDDADINVTQLIDIGKELAIKFNNLANDPEANPISEKHTSVLVFIVNKLTSSPLFLPRSFYQSRQVTSLSLAVTPSPRSPGDPISVSTSQYLSIKVEGVVSQNWIKSKNFPWKRDVHSVKLVLTSSLQKSNSPEYVKNDSSSNTMEVKSIPKNDFFTAQFLLPFNVPGLHQVFIETLLIDKEQRLWRQNTPKSSLSIKAFDEGNRGNVPNNRTR</sequence>
<reference evidence="10" key="1">
    <citation type="submission" date="2014-05" db="EMBL/GenBank/DDBJ databases">
        <authorList>
            <person name="Chronopoulou M."/>
        </authorList>
    </citation>
    <scope>NUCLEOTIDE SEQUENCE</scope>
    <source>
        <tissue evidence="10">Whole organism</tissue>
    </source>
</reference>
<evidence type="ECO:0000259" key="7">
    <source>
        <dbReference type="Pfam" id="PF22965"/>
    </source>
</evidence>
<dbReference type="PANTHER" id="PTHR13322">
    <property type="entry name" value="C1ORF73 PROTEIN"/>
    <property type="match status" value="1"/>
</dbReference>
<dbReference type="PANTHER" id="PTHR13322:SF2">
    <property type="entry name" value="INTEGRATOR COMPLEX SUBUNIT 7"/>
    <property type="match status" value="1"/>
</dbReference>
<dbReference type="InterPro" id="IPR054519">
    <property type="entry name" value="INTS7_C"/>
</dbReference>
<evidence type="ECO:0000256" key="2">
    <source>
        <dbReference type="ARBA" id="ARBA00004496"/>
    </source>
</evidence>
<dbReference type="AlphaFoldDB" id="A0A0K2UA44"/>
<dbReference type="InterPro" id="IPR033060">
    <property type="entry name" value="INTS7"/>
</dbReference>
<dbReference type="Gene3D" id="1.25.10.10">
    <property type="entry name" value="Leucine-rich Repeat Variant"/>
    <property type="match status" value="1"/>
</dbReference>
<accession>A0A0K2UA44</accession>
<dbReference type="OrthoDB" id="6349772at2759"/>
<comment type="subcellular location">
    <subcellularLocation>
        <location evidence="2">Cytoplasm</location>
    </subcellularLocation>
    <subcellularLocation>
        <location evidence="1">Nucleus</location>
    </subcellularLocation>
</comment>
<evidence type="ECO:0000259" key="8">
    <source>
        <dbReference type="Pfam" id="PF24436"/>
    </source>
</evidence>
<evidence type="ECO:0000313" key="10">
    <source>
        <dbReference type="EMBL" id="CDW35109.1"/>
    </source>
</evidence>
<dbReference type="SUPFAM" id="SSF48371">
    <property type="entry name" value="ARM repeat"/>
    <property type="match status" value="1"/>
</dbReference>
<dbReference type="GO" id="GO:0034472">
    <property type="term" value="P:snRNA 3'-end processing"/>
    <property type="evidence" value="ECO:0007669"/>
    <property type="project" value="TreeGrafter"/>
</dbReference>
<name>A0A0K2UA44_LEPSM</name>
<dbReference type="Pfam" id="PF22965">
    <property type="entry name" value="INTS7_C"/>
    <property type="match status" value="1"/>
</dbReference>
<comment type="similarity">
    <text evidence="3">Belongs to the Integrator subunit 7 family.</text>
</comment>
<keyword evidence="6" id="KW-0539">Nucleus</keyword>
<evidence type="ECO:0000256" key="5">
    <source>
        <dbReference type="ARBA" id="ARBA00022490"/>
    </source>
</evidence>
<gene>
    <name evidence="10" type="primary">INTS7</name>
</gene>
<feature type="non-terminal residue" evidence="10">
    <location>
        <position position="1"/>
    </location>
</feature>
<feature type="domain" description="Integrator complex subunit 7 N-terminal" evidence="8">
    <location>
        <begin position="17"/>
        <end position="524"/>
    </location>
</feature>